<accession>A0A421DSI1</accession>
<dbReference type="Proteomes" id="UP000285648">
    <property type="component" value="Unassembled WGS sequence"/>
</dbReference>
<comment type="similarity">
    <text evidence="1">Belongs to the aldehyde dehydrogenase family.</text>
</comment>
<dbReference type="GO" id="GO:0016620">
    <property type="term" value="F:oxidoreductase activity, acting on the aldehyde or oxo group of donors, NAD or NADP as acceptor"/>
    <property type="evidence" value="ECO:0007669"/>
    <property type="project" value="InterPro"/>
</dbReference>
<feature type="domain" description="Aldehyde dehydrogenase" evidence="4">
    <location>
        <begin position="162"/>
        <end position="427"/>
    </location>
</feature>
<dbReference type="AlphaFoldDB" id="A0A421DSI1"/>
<keyword evidence="3" id="KW-0520">NAD</keyword>
<protein>
    <recommendedName>
        <fullName evidence="4">Aldehyde dehydrogenase domain-containing protein</fullName>
    </recommendedName>
</protein>
<dbReference type="InterPro" id="IPR016163">
    <property type="entry name" value="Ald_DH_C"/>
</dbReference>
<dbReference type="InterPro" id="IPR016162">
    <property type="entry name" value="Ald_DH_N"/>
</dbReference>
<dbReference type="Gene3D" id="3.40.605.10">
    <property type="entry name" value="Aldehyde Dehydrogenase, Chain A, domain 1"/>
    <property type="match status" value="1"/>
</dbReference>
<dbReference type="Gene3D" id="3.40.309.10">
    <property type="entry name" value="Aldehyde Dehydrogenase, Chain A, domain 2"/>
    <property type="match status" value="1"/>
</dbReference>
<proteinExistence type="inferred from homology"/>
<dbReference type="RefSeq" id="WP_240629940.1">
    <property type="nucleotide sequence ID" value="NZ_MJLZ01000004.1"/>
</dbReference>
<dbReference type="PANTHER" id="PTHR43720">
    <property type="entry name" value="2-AMINOMUCONIC SEMIALDEHYDE DEHYDROGENASE"/>
    <property type="match status" value="1"/>
</dbReference>
<dbReference type="InterPro" id="IPR016161">
    <property type="entry name" value="Ald_DH/histidinol_DH"/>
</dbReference>
<dbReference type="Pfam" id="PF00171">
    <property type="entry name" value="Aldedh"/>
    <property type="match status" value="1"/>
</dbReference>
<evidence type="ECO:0000256" key="1">
    <source>
        <dbReference type="ARBA" id="ARBA00009986"/>
    </source>
</evidence>
<evidence type="ECO:0000256" key="3">
    <source>
        <dbReference type="ARBA" id="ARBA00023027"/>
    </source>
</evidence>
<reference evidence="5 6" key="1">
    <citation type="submission" date="2016-09" db="EMBL/GenBank/DDBJ databases">
        <authorList>
            <person name="Doonan J."/>
            <person name="Pachebat J.A."/>
            <person name="Golyshin P.N."/>
            <person name="Denman S."/>
            <person name="Mcdonald J.E."/>
        </authorList>
    </citation>
    <scope>NUCLEOTIDE SEQUENCE [LARGE SCALE GENOMIC DNA]</scope>
    <source>
        <strain evidence="5 6">NCPPB 3934</strain>
    </source>
</reference>
<keyword evidence="2" id="KW-0560">Oxidoreductase</keyword>
<evidence type="ECO:0000313" key="5">
    <source>
        <dbReference type="EMBL" id="RLM27279.1"/>
    </source>
</evidence>
<sequence>MDVSISPSPDATCEPRDCQRIEVSALGRDYMTQRRVAVNDLLGVPVADMAVAPPIYIHNTVNAMKAAPALPLADIHQAMAQAADRFQHDTIAGLSADEYCRLVQRTTGLPLDVLEHALTAIANALRTMPEIIDAGMPRGARWLWRDPDTLAGCSLFSRRGDSFAVLAAGNGPGIHALWPQAVALGYRTLVKPSSREPFTAQRVVSAMAMTGLEHYVALIPTDYRGAEELVASADLTLAYGGPDIVEKYRAHPTVRVQGPGRSKMVIGVDADRDDAASLVAKAMTDLGGAACVSTSAVLVEGEVADFCQRLRQALQQVPPYRLPYASAQTVERLKLSLGDDASSSLQAMLTPEGYLLHPVVIDVAEPDDPRLQREFPFPCVTVAPYHATRSVSVLAGSLVVTVFSGRRELLEPILEDASISNVYIGDIPTTWMSPLVPHDDYLSEFLMCNRGLRVSASWAETMGKGKEL</sequence>
<keyword evidence="6" id="KW-1185">Reference proteome</keyword>
<dbReference type="EMBL" id="MJLZ01000004">
    <property type="protein sequence ID" value="RLM27279.1"/>
    <property type="molecule type" value="Genomic_DNA"/>
</dbReference>
<gene>
    <name evidence="5" type="ORF">BIY29_03410</name>
</gene>
<dbReference type="PANTHER" id="PTHR43720:SF2">
    <property type="entry name" value="2-AMINOMUCONIC SEMIALDEHYDE DEHYDROGENASE"/>
    <property type="match status" value="1"/>
</dbReference>
<name>A0A421DSI1_9GAMM</name>
<dbReference type="SUPFAM" id="SSF53720">
    <property type="entry name" value="ALDH-like"/>
    <property type="match status" value="1"/>
</dbReference>
<organism evidence="5 6">
    <name type="scientific">Brenneria alni</name>
    <dbReference type="NCBI Taxonomy" id="71656"/>
    <lineage>
        <taxon>Bacteria</taxon>
        <taxon>Pseudomonadati</taxon>
        <taxon>Pseudomonadota</taxon>
        <taxon>Gammaproteobacteria</taxon>
        <taxon>Enterobacterales</taxon>
        <taxon>Pectobacteriaceae</taxon>
        <taxon>Brenneria</taxon>
    </lineage>
</organism>
<evidence type="ECO:0000256" key="2">
    <source>
        <dbReference type="ARBA" id="ARBA00023002"/>
    </source>
</evidence>
<evidence type="ECO:0000259" key="4">
    <source>
        <dbReference type="Pfam" id="PF00171"/>
    </source>
</evidence>
<evidence type="ECO:0000313" key="6">
    <source>
        <dbReference type="Proteomes" id="UP000285648"/>
    </source>
</evidence>
<comment type="caution">
    <text evidence="5">The sequence shown here is derived from an EMBL/GenBank/DDBJ whole genome shotgun (WGS) entry which is preliminary data.</text>
</comment>
<dbReference type="InterPro" id="IPR015590">
    <property type="entry name" value="Aldehyde_DH_dom"/>
</dbReference>